<accession>A0A842HGR4</accession>
<dbReference type="InterPro" id="IPR009057">
    <property type="entry name" value="Homeodomain-like_sf"/>
</dbReference>
<dbReference type="PROSITE" id="PS50977">
    <property type="entry name" value="HTH_TETR_2"/>
    <property type="match status" value="1"/>
</dbReference>
<dbReference type="Pfam" id="PF00440">
    <property type="entry name" value="TetR_N"/>
    <property type="match status" value="1"/>
</dbReference>
<organism evidence="4 5">
    <name type="scientific">Ruficoccus amylovorans</name>
    <dbReference type="NCBI Taxonomy" id="1804625"/>
    <lineage>
        <taxon>Bacteria</taxon>
        <taxon>Pseudomonadati</taxon>
        <taxon>Verrucomicrobiota</taxon>
        <taxon>Opitutia</taxon>
        <taxon>Puniceicoccales</taxon>
        <taxon>Cerasicoccaceae</taxon>
        <taxon>Ruficoccus</taxon>
    </lineage>
</organism>
<dbReference type="InterPro" id="IPR036271">
    <property type="entry name" value="Tet_transcr_reg_TetR-rel_C_sf"/>
</dbReference>
<evidence type="ECO:0000256" key="2">
    <source>
        <dbReference type="PROSITE-ProRule" id="PRU00335"/>
    </source>
</evidence>
<dbReference type="PANTHER" id="PTHR30328:SF54">
    <property type="entry name" value="HTH-TYPE TRANSCRIPTIONAL REPRESSOR SCO4008"/>
    <property type="match status" value="1"/>
</dbReference>
<keyword evidence="5" id="KW-1185">Reference proteome</keyword>
<dbReference type="InterPro" id="IPR001647">
    <property type="entry name" value="HTH_TetR"/>
</dbReference>
<dbReference type="PANTHER" id="PTHR30328">
    <property type="entry name" value="TRANSCRIPTIONAL REPRESSOR"/>
    <property type="match status" value="1"/>
</dbReference>
<dbReference type="InterPro" id="IPR041474">
    <property type="entry name" value="NicS_C"/>
</dbReference>
<keyword evidence="1 2" id="KW-0238">DNA-binding</keyword>
<dbReference type="RefSeq" id="WP_185676650.1">
    <property type="nucleotide sequence ID" value="NZ_JACHVB010000052.1"/>
</dbReference>
<proteinExistence type="predicted"/>
<protein>
    <submittedName>
        <fullName evidence="4">TetR/AcrR family transcriptional regulator</fullName>
    </submittedName>
</protein>
<evidence type="ECO:0000313" key="5">
    <source>
        <dbReference type="Proteomes" id="UP000546464"/>
    </source>
</evidence>
<dbReference type="Proteomes" id="UP000546464">
    <property type="component" value="Unassembled WGS sequence"/>
</dbReference>
<dbReference type="Gene3D" id="1.10.357.10">
    <property type="entry name" value="Tetracycline Repressor, domain 2"/>
    <property type="match status" value="1"/>
</dbReference>
<sequence>MTQKAQKRIKRDPERTRTALLNAGIELFSSRGYDGVSVDEIVAHAGFNKRMLYHYFENKDGLYVEVLRHVFAKLEACEIKSVENASDTKVAIKEILARYFDFLQQNPDFVNLLLWENLNQARFIDAHPNILSKAPILERLGEIIQQGIKQGEIDKSVDARHLLILLIGVCFIYFSNRHTLRHSFNLDLNRPSILNQGLQLAQNVMINGLIKPDTSGKR</sequence>
<gene>
    <name evidence="4" type="ORF">H5P28_15710</name>
</gene>
<comment type="caution">
    <text evidence="4">The sequence shown here is derived from an EMBL/GenBank/DDBJ whole genome shotgun (WGS) entry which is preliminary data.</text>
</comment>
<evidence type="ECO:0000259" key="3">
    <source>
        <dbReference type="PROSITE" id="PS50977"/>
    </source>
</evidence>
<dbReference type="AlphaFoldDB" id="A0A842HGR4"/>
<dbReference type="PRINTS" id="PR00455">
    <property type="entry name" value="HTHTETR"/>
</dbReference>
<name>A0A842HGR4_9BACT</name>
<dbReference type="Pfam" id="PF17938">
    <property type="entry name" value="TetR_C_29"/>
    <property type="match status" value="1"/>
</dbReference>
<feature type="DNA-binding region" description="H-T-H motif" evidence="2">
    <location>
        <begin position="37"/>
        <end position="56"/>
    </location>
</feature>
<evidence type="ECO:0000313" key="4">
    <source>
        <dbReference type="EMBL" id="MBC2595713.1"/>
    </source>
</evidence>
<dbReference type="EMBL" id="JACHVB010000052">
    <property type="protein sequence ID" value="MBC2595713.1"/>
    <property type="molecule type" value="Genomic_DNA"/>
</dbReference>
<dbReference type="SUPFAM" id="SSF48498">
    <property type="entry name" value="Tetracyclin repressor-like, C-terminal domain"/>
    <property type="match status" value="1"/>
</dbReference>
<reference evidence="4 5" key="1">
    <citation type="submission" date="2020-07" db="EMBL/GenBank/DDBJ databases">
        <authorList>
            <person name="Feng X."/>
        </authorList>
    </citation>
    <scope>NUCLEOTIDE SEQUENCE [LARGE SCALE GENOMIC DNA]</scope>
    <source>
        <strain evidence="4 5">JCM31066</strain>
    </source>
</reference>
<dbReference type="SUPFAM" id="SSF46689">
    <property type="entry name" value="Homeodomain-like"/>
    <property type="match status" value="1"/>
</dbReference>
<dbReference type="InterPro" id="IPR050109">
    <property type="entry name" value="HTH-type_TetR-like_transc_reg"/>
</dbReference>
<dbReference type="GO" id="GO:0003677">
    <property type="term" value="F:DNA binding"/>
    <property type="evidence" value="ECO:0007669"/>
    <property type="project" value="UniProtKB-UniRule"/>
</dbReference>
<evidence type="ECO:0000256" key="1">
    <source>
        <dbReference type="ARBA" id="ARBA00023125"/>
    </source>
</evidence>
<feature type="domain" description="HTH tetR-type" evidence="3">
    <location>
        <begin position="14"/>
        <end position="74"/>
    </location>
</feature>